<name>A0A8K2A931_9CYAN</name>
<gene>
    <name evidence="1" type="primary">csx10</name>
    <name evidence="1" type="ORF">GS597_19620</name>
</gene>
<comment type="caution">
    <text evidence="1">The sequence shown here is derived from an EMBL/GenBank/DDBJ whole genome shotgun (WGS) entry which is preliminary data.</text>
</comment>
<accession>A0A8K2A931</accession>
<dbReference type="InterPro" id="IPR013490">
    <property type="entry name" value="CRISPR-assoc_RAMP_Csx10"/>
</dbReference>
<dbReference type="GO" id="GO:0051607">
    <property type="term" value="P:defense response to virus"/>
    <property type="evidence" value="ECO:0007669"/>
    <property type="project" value="UniProtKB-KW"/>
</dbReference>
<proteinExistence type="predicted"/>
<keyword evidence="2" id="KW-1185">Reference proteome</keyword>
<dbReference type="AlphaFoldDB" id="A0A8K2A931"/>
<evidence type="ECO:0000313" key="1">
    <source>
        <dbReference type="EMBL" id="NCJ08674.1"/>
    </source>
</evidence>
<dbReference type="EMBL" id="WVIC01000064">
    <property type="protein sequence ID" value="NCJ08674.1"/>
    <property type="molecule type" value="Genomic_DNA"/>
</dbReference>
<dbReference type="NCBIfam" id="TIGR02674">
    <property type="entry name" value="cas_cyan_RAMP_2"/>
    <property type="match status" value="1"/>
</dbReference>
<protein>
    <submittedName>
        <fullName evidence="1">CRISPR-associated RAMP protein Csx10</fullName>
    </submittedName>
</protein>
<reference evidence="1" key="1">
    <citation type="submission" date="2019-12" db="EMBL/GenBank/DDBJ databases">
        <title>High-Quality draft genome sequences of three cyanobacteria isolated from the limestone walls of the Old Cathedral of Coimbra.</title>
        <authorList>
            <person name="Tiago I."/>
            <person name="Soares F."/>
            <person name="Portugal A."/>
        </authorList>
    </citation>
    <scope>NUCLEOTIDE SEQUENCE [LARGE SCALE GENOMIC DNA]</scope>
    <source>
        <strain evidence="1">C</strain>
    </source>
</reference>
<dbReference type="Proteomes" id="UP000607397">
    <property type="component" value="Unassembled WGS sequence"/>
</dbReference>
<evidence type="ECO:0000313" key="2">
    <source>
        <dbReference type="Proteomes" id="UP000607397"/>
    </source>
</evidence>
<organism evidence="1 2">
    <name type="scientific">Petrachloros mirabilis ULC683</name>
    <dbReference type="NCBI Taxonomy" id="2781853"/>
    <lineage>
        <taxon>Bacteria</taxon>
        <taxon>Bacillati</taxon>
        <taxon>Cyanobacteriota</taxon>
        <taxon>Cyanophyceae</taxon>
        <taxon>Synechococcales</taxon>
        <taxon>Petrachlorosaceae</taxon>
        <taxon>Petrachloros</taxon>
        <taxon>Petrachloros mirabilis</taxon>
    </lineage>
</organism>
<sequence length="408" mass="44804">MKEIQVTIEALAPLAIGRQKPGGSITEAQAYIPGAVMRGAVASRLLSQGAEPGEPPSGDFQRLFIDSDAAIFGNAYPTLPGQAAQVLPATAVSSKAQPGFRSEQAANGGVFDTLIDRYCAEGYGHLYDPNCPHGTGRVEPFGGFYSQTGKRYQSHSVATRLLTRVGINRRRATAQEKVLYSIEAINEKQLVTHPQGKTWQPTHFSSTIRLDDAELANLLTQYLNVGAWRVGGSVSRGLGKVALSAQLKDYQSQTAQRLKAFNAQLQQRWRTWQVFGSPQTPLASNLSFFTLDLESDAILVDQWRRTTVISPGLLCQMAKVEDPDLRLHASYSSYDYGSGWNVAWGLMKDVELLTLKGAVYLYSTPHLDQWLPALERLEQRGVGERTSEGLGQVQVCSAFHRIFRESAV</sequence>
<dbReference type="RefSeq" id="WP_161827145.1">
    <property type="nucleotide sequence ID" value="NZ_WVIC01000064.1"/>
</dbReference>